<evidence type="ECO:0000313" key="17">
    <source>
        <dbReference type="Proteomes" id="UP000214618"/>
    </source>
</evidence>
<dbReference type="InterPro" id="IPR000870">
    <property type="entry name" value="Homoserine_kinase"/>
</dbReference>
<sequence>MSAESEMFLIRVPASTANLGPGFDSIGLALGLYLEIHGSSSDHWEVVPLSEEMSVFPRDDRNYIVQIAKETAASYGKELSPCRLFVSSEIPLARGLGSSASAIVAGIELANIVGELHLSDEEKNRHASLFEGHPDNAGASVYGGLVVGLHTDERTDVVSFPIEGVKVIAVIPDFELLTEDSRNVLPNSLSYKDAISGSAAANVLLAGVLSKDWKLVGEMMQSDRFHQPYRAELVPHLALIEEVVLNEGGFGAALSGAGPTVLCLASAEVSESLLTGLKGKFPEYLVKELEIDNDGSYTAILSEQEKKELKFLKS</sequence>
<proteinExistence type="inferred from homology"/>
<dbReference type="Proteomes" id="UP000214618">
    <property type="component" value="Chromosome"/>
</dbReference>
<evidence type="ECO:0000259" key="14">
    <source>
        <dbReference type="Pfam" id="PF00288"/>
    </source>
</evidence>
<gene>
    <name evidence="13" type="primary">thrB</name>
    <name evidence="16" type="ORF">BS1321_14265</name>
</gene>
<dbReference type="UniPathway" id="UPA00050">
    <property type="reaction ID" value="UER00064"/>
</dbReference>
<comment type="subcellular location">
    <subcellularLocation>
        <location evidence="13">Cytoplasm</location>
    </subcellularLocation>
</comment>
<keyword evidence="7 13" id="KW-0791">Threonine biosynthesis</keyword>
<dbReference type="Gene3D" id="3.30.230.10">
    <property type="match status" value="1"/>
</dbReference>
<evidence type="ECO:0000256" key="3">
    <source>
        <dbReference type="ARBA" id="ARBA00012078"/>
    </source>
</evidence>
<dbReference type="OrthoDB" id="9769912at2"/>
<dbReference type="Pfam" id="PF08544">
    <property type="entry name" value="GHMP_kinases_C"/>
    <property type="match status" value="1"/>
</dbReference>
<dbReference type="Gene3D" id="3.30.70.890">
    <property type="entry name" value="GHMP kinase, C-terminal domain"/>
    <property type="match status" value="1"/>
</dbReference>
<dbReference type="RefSeq" id="WP_063234043.1">
    <property type="nucleotide sequence ID" value="NZ_BCVO01000013.1"/>
</dbReference>
<evidence type="ECO:0000256" key="13">
    <source>
        <dbReference type="HAMAP-Rule" id="MF_00384"/>
    </source>
</evidence>
<dbReference type="PRINTS" id="PR00958">
    <property type="entry name" value="HOMSERKINASE"/>
</dbReference>
<keyword evidence="6 13" id="KW-0808">Transferase</keyword>
<evidence type="ECO:0000256" key="11">
    <source>
        <dbReference type="ARBA" id="ARBA00049375"/>
    </source>
</evidence>
<dbReference type="InterPro" id="IPR014721">
    <property type="entry name" value="Ribsml_uS5_D2-typ_fold_subgr"/>
</dbReference>
<dbReference type="GO" id="GO:0004413">
    <property type="term" value="F:homoserine kinase activity"/>
    <property type="evidence" value="ECO:0007669"/>
    <property type="project" value="UniProtKB-UniRule"/>
</dbReference>
<keyword evidence="13" id="KW-0963">Cytoplasm</keyword>
<dbReference type="HAMAP" id="MF_00384">
    <property type="entry name" value="Homoser_kinase"/>
    <property type="match status" value="1"/>
</dbReference>
<feature type="domain" description="GHMP kinase C-terminal" evidence="15">
    <location>
        <begin position="205"/>
        <end position="274"/>
    </location>
</feature>
<comment type="catalytic activity">
    <reaction evidence="11 13">
        <text>L-homoserine + ATP = O-phospho-L-homoserine + ADP + H(+)</text>
        <dbReference type="Rhea" id="RHEA:13985"/>
        <dbReference type="ChEBI" id="CHEBI:15378"/>
        <dbReference type="ChEBI" id="CHEBI:30616"/>
        <dbReference type="ChEBI" id="CHEBI:57476"/>
        <dbReference type="ChEBI" id="CHEBI:57590"/>
        <dbReference type="ChEBI" id="CHEBI:456216"/>
        <dbReference type="EC" id="2.7.1.39"/>
    </reaction>
</comment>
<evidence type="ECO:0000313" key="16">
    <source>
        <dbReference type="EMBL" id="ASS94984.1"/>
    </source>
</evidence>
<feature type="domain" description="GHMP kinase N-terminal" evidence="14">
    <location>
        <begin position="62"/>
        <end position="144"/>
    </location>
</feature>
<keyword evidence="8 13" id="KW-0547">Nucleotide-binding</keyword>
<feature type="binding site" evidence="13">
    <location>
        <begin position="91"/>
        <end position="101"/>
    </location>
    <ligand>
        <name>ATP</name>
        <dbReference type="ChEBI" id="CHEBI:30616"/>
    </ligand>
</feature>
<dbReference type="SUPFAM" id="SSF55060">
    <property type="entry name" value="GHMP Kinase, C-terminal domain"/>
    <property type="match status" value="1"/>
</dbReference>
<dbReference type="GO" id="GO:0005524">
    <property type="term" value="F:ATP binding"/>
    <property type="evidence" value="ECO:0007669"/>
    <property type="project" value="UniProtKB-UniRule"/>
</dbReference>
<keyword evidence="9 13" id="KW-0418">Kinase</keyword>
<dbReference type="GO" id="GO:0005737">
    <property type="term" value="C:cytoplasm"/>
    <property type="evidence" value="ECO:0007669"/>
    <property type="project" value="UniProtKB-SubCell"/>
</dbReference>
<dbReference type="PANTHER" id="PTHR20861:SF1">
    <property type="entry name" value="HOMOSERINE KINASE"/>
    <property type="match status" value="1"/>
</dbReference>
<dbReference type="InterPro" id="IPR013750">
    <property type="entry name" value="GHMP_kinase_C_dom"/>
</dbReference>
<evidence type="ECO:0000256" key="8">
    <source>
        <dbReference type="ARBA" id="ARBA00022741"/>
    </source>
</evidence>
<dbReference type="InterPro" id="IPR036554">
    <property type="entry name" value="GHMP_kinase_C_sf"/>
</dbReference>
<comment type="similarity">
    <text evidence="2 13">Belongs to the GHMP kinase family. Homoserine kinase subfamily.</text>
</comment>
<dbReference type="EC" id="2.7.1.39" evidence="3 13"/>
<evidence type="ECO:0000256" key="7">
    <source>
        <dbReference type="ARBA" id="ARBA00022697"/>
    </source>
</evidence>
<evidence type="ECO:0000256" key="6">
    <source>
        <dbReference type="ARBA" id="ARBA00022679"/>
    </source>
</evidence>
<keyword evidence="5 13" id="KW-0028">Amino-acid biosynthesis</keyword>
<organism evidence="16 17">
    <name type="scientific">Peribacillus simplex NBRC 15720 = DSM 1321</name>
    <dbReference type="NCBI Taxonomy" id="1349754"/>
    <lineage>
        <taxon>Bacteria</taxon>
        <taxon>Bacillati</taxon>
        <taxon>Bacillota</taxon>
        <taxon>Bacilli</taxon>
        <taxon>Bacillales</taxon>
        <taxon>Bacillaceae</taxon>
        <taxon>Peribacillus</taxon>
    </lineage>
</organism>
<evidence type="ECO:0000259" key="15">
    <source>
        <dbReference type="Pfam" id="PF08544"/>
    </source>
</evidence>
<evidence type="ECO:0000256" key="12">
    <source>
        <dbReference type="ARBA" id="ARBA00049954"/>
    </source>
</evidence>
<evidence type="ECO:0000256" key="9">
    <source>
        <dbReference type="ARBA" id="ARBA00022777"/>
    </source>
</evidence>
<evidence type="ECO:0000256" key="4">
    <source>
        <dbReference type="ARBA" id="ARBA00017858"/>
    </source>
</evidence>
<name>A0A223EIC5_9BACI</name>
<dbReference type="AlphaFoldDB" id="A0A223EIC5"/>
<dbReference type="SUPFAM" id="SSF54211">
    <property type="entry name" value="Ribosomal protein S5 domain 2-like"/>
    <property type="match status" value="1"/>
</dbReference>
<dbReference type="PROSITE" id="PS00627">
    <property type="entry name" value="GHMP_KINASES_ATP"/>
    <property type="match status" value="1"/>
</dbReference>
<dbReference type="InterPro" id="IPR006204">
    <property type="entry name" value="GHMP_kinase_N_dom"/>
</dbReference>
<dbReference type="Pfam" id="PF00288">
    <property type="entry name" value="GHMP_kinases_N"/>
    <property type="match status" value="1"/>
</dbReference>
<dbReference type="InterPro" id="IPR006203">
    <property type="entry name" value="GHMP_knse_ATP-bd_CS"/>
</dbReference>
<dbReference type="GO" id="GO:0009088">
    <property type="term" value="P:threonine biosynthetic process"/>
    <property type="evidence" value="ECO:0007669"/>
    <property type="project" value="UniProtKB-UniRule"/>
</dbReference>
<dbReference type="NCBIfam" id="TIGR00191">
    <property type="entry name" value="thrB"/>
    <property type="match status" value="1"/>
</dbReference>
<evidence type="ECO:0000256" key="2">
    <source>
        <dbReference type="ARBA" id="ARBA00007370"/>
    </source>
</evidence>
<dbReference type="GeneID" id="56473916"/>
<keyword evidence="10 13" id="KW-0067">ATP-binding</keyword>
<comment type="pathway">
    <text evidence="1 13">Amino-acid biosynthesis; L-threonine biosynthesis; L-threonine from L-aspartate: step 4/5.</text>
</comment>
<protein>
    <recommendedName>
        <fullName evidence="4 13">Homoserine kinase</fullName>
        <shortName evidence="13">HK</shortName>
        <shortName evidence="13">HSK</shortName>
        <ecNumber evidence="3 13">2.7.1.39</ecNumber>
    </recommendedName>
</protein>
<reference evidence="16 17" key="1">
    <citation type="submission" date="2016-10" db="EMBL/GenBank/DDBJ databases">
        <title>The whole genome sequencing and assembly of Bacillus simplex DSM 1321 strain.</title>
        <authorList>
            <person name="Park M.-K."/>
            <person name="Lee Y.-J."/>
            <person name="Yi H."/>
            <person name="Bahn Y.-S."/>
            <person name="Kim J.F."/>
            <person name="Lee D.-W."/>
        </authorList>
    </citation>
    <scope>NUCLEOTIDE SEQUENCE [LARGE SCALE GENOMIC DNA]</scope>
    <source>
        <strain evidence="16 17">DSM 1321</strain>
    </source>
</reference>
<dbReference type="EMBL" id="CP017704">
    <property type="protein sequence ID" value="ASS94984.1"/>
    <property type="molecule type" value="Genomic_DNA"/>
</dbReference>
<evidence type="ECO:0000256" key="1">
    <source>
        <dbReference type="ARBA" id="ARBA00005015"/>
    </source>
</evidence>
<accession>A0A223EIC5</accession>
<evidence type="ECO:0000256" key="5">
    <source>
        <dbReference type="ARBA" id="ARBA00022605"/>
    </source>
</evidence>
<dbReference type="PANTHER" id="PTHR20861">
    <property type="entry name" value="HOMOSERINE/4-DIPHOSPHOCYTIDYL-2-C-METHYL-D-ERYTHRITOL KINASE"/>
    <property type="match status" value="1"/>
</dbReference>
<dbReference type="PIRSF" id="PIRSF000676">
    <property type="entry name" value="Homoser_kin"/>
    <property type="match status" value="1"/>
</dbReference>
<evidence type="ECO:0000256" key="10">
    <source>
        <dbReference type="ARBA" id="ARBA00022840"/>
    </source>
</evidence>
<comment type="function">
    <text evidence="12 13">Catalyzes the ATP-dependent phosphorylation of L-homoserine to L-homoserine phosphate.</text>
</comment>
<dbReference type="InterPro" id="IPR020568">
    <property type="entry name" value="Ribosomal_Su5_D2-typ_SF"/>
</dbReference>